<dbReference type="AlphaFoldDB" id="A0AAW1LTS3"/>
<keyword evidence="3" id="KW-1185">Reference proteome</keyword>
<evidence type="ECO:0000313" key="3">
    <source>
        <dbReference type="Proteomes" id="UP001458880"/>
    </source>
</evidence>
<accession>A0AAW1LTS3</accession>
<protein>
    <submittedName>
        <fullName evidence="2">Uncharacterized protein</fullName>
    </submittedName>
</protein>
<dbReference type="EMBL" id="JASPKY010000095">
    <property type="protein sequence ID" value="KAK9737770.1"/>
    <property type="molecule type" value="Genomic_DNA"/>
</dbReference>
<proteinExistence type="predicted"/>
<name>A0AAW1LTS3_POPJA</name>
<gene>
    <name evidence="2" type="ORF">QE152_g10410</name>
</gene>
<feature type="region of interest" description="Disordered" evidence="1">
    <location>
        <begin position="124"/>
        <end position="154"/>
    </location>
</feature>
<evidence type="ECO:0000313" key="2">
    <source>
        <dbReference type="EMBL" id="KAK9737770.1"/>
    </source>
</evidence>
<organism evidence="2 3">
    <name type="scientific">Popillia japonica</name>
    <name type="common">Japanese beetle</name>
    <dbReference type="NCBI Taxonomy" id="7064"/>
    <lineage>
        <taxon>Eukaryota</taxon>
        <taxon>Metazoa</taxon>
        <taxon>Ecdysozoa</taxon>
        <taxon>Arthropoda</taxon>
        <taxon>Hexapoda</taxon>
        <taxon>Insecta</taxon>
        <taxon>Pterygota</taxon>
        <taxon>Neoptera</taxon>
        <taxon>Endopterygota</taxon>
        <taxon>Coleoptera</taxon>
        <taxon>Polyphaga</taxon>
        <taxon>Scarabaeiformia</taxon>
        <taxon>Scarabaeidae</taxon>
        <taxon>Rutelinae</taxon>
        <taxon>Popillia</taxon>
    </lineage>
</organism>
<comment type="caution">
    <text evidence="2">The sequence shown here is derived from an EMBL/GenBank/DDBJ whole genome shotgun (WGS) entry which is preliminary data.</text>
</comment>
<reference evidence="2 3" key="1">
    <citation type="journal article" date="2024" name="BMC Genomics">
        <title>De novo assembly and annotation of Popillia japonica's genome with initial clues to its potential as an invasive pest.</title>
        <authorList>
            <person name="Cucini C."/>
            <person name="Boschi S."/>
            <person name="Funari R."/>
            <person name="Cardaioli E."/>
            <person name="Iannotti N."/>
            <person name="Marturano G."/>
            <person name="Paoli F."/>
            <person name="Bruttini M."/>
            <person name="Carapelli A."/>
            <person name="Frati F."/>
            <person name="Nardi F."/>
        </authorList>
    </citation>
    <scope>NUCLEOTIDE SEQUENCE [LARGE SCALE GENOMIC DNA]</scope>
    <source>
        <strain evidence="2">DMR45628</strain>
    </source>
</reference>
<feature type="compositionally biased region" description="Low complexity" evidence="1">
    <location>
        <begin position="125"/>
        <end position="143"/>
    </location>
</feature>
<evidence type="ECO:0000256" key="1">
    <source>
        <dbReference type="SAM" id="MobiDB-lite"/>
    </source>
</evidence>
<dbReference type="Proteomes" id="UP001458880">
    <property type="component" value="Unassembled WGS sequence"/>
</dbReference>
<sequence>MGKMEKKYGVSLGMLEELKNCQIRNSTQTLKMQNSVDVSLTDDTRTRDIQNCILKFENNVINIKNSVGTRIIDIHYTEIVLRKISPLKISLQMKPDSLFELITIKFNSEQDKNIIAEMLPPPAGSLSFHGDTDSSSSSEWYDSGRGETGGRTSS</sequence>